<evidence type="ECO:0000313" key="2">
    <source>
        <dbReference type="Proteomes" id="UP000001745"/>
    </source>
</evidence>
<proteinExistence type="predicted"/>
<dbReference type="EMBL" id="EQ962659">
    <property type="protein sequence ID" value="EED12792.1"/>
    <property type="molecule type" value="Genomic_DNA"/>
</dbReference>
<protein>
    <submittedName>
        <fullName evidence="1">Uncharacterized protein</fullName>
    </submittedName>
</protein>
<dbReference type="HOGENOM" id="CLU_2998073_0_0_1"/>
<reference evidence="2" key="1">
    <citation type="journal article" date="2015" name="Genome Announc.">
        <title>Genome sequence of the AIDS-associated pathogen Penicillium marneffei (ATCC18224) and its near taxonomic relative Talaromyces stipitatus (ATCC10500).</title>
        <authorList>
            <person name="Nierman W.C."/>
            <person name="Fedorova-Abrams N.D."/>
            <person name="Andrianopoulos A."/>
        </authorList>
    </citation>
    <scope>NUCLEOTIDE SEQUENCE [LARGE SCALE GENOMIC DNA]</scope>
    <source>
        <strain evidence="2">ATCC 10500 / CBS 375.48 / QM 6759 / NRRL 1006</strain>
    </source>
</reference>
<dbReference type="GeneID" id="8098259"/>
<dbReference type="AlphaFoldDB" id="B8MQV7"/>
<name>B8MQV7_TALSN</name>
<organism evidence="1 2">
    <name type="scientific">Talaromyces stipitatus (strain ATCC 10500 / CBS 375.48 / QM 6759 / NRRL 1006)</name>
    <name type="common">Penicillium stipitatum</name>
    <dbReference type="NCBI Taxonomy" id="441959"/>
    <lineage>
        <taxon>Eukaryota</taxon>
        <taxon>Fungi</taxon>
        <taxon>Dikarya</taxon>
        <taxon>Ascomycota</taxon>
        <taxon>Pezizomycotina</taxon>
        <taxon>Eurotiomycetes</taxon>
        <taxon>Eurotiomycetidae</taxon>
        <taxon>Eurotiales</taxon>
        <taxon>Trichocomaceae</taxon>
        <taxon>Talaromyces</taxon>
        <taxon>Talaromyces sect. Talaromyces</taxon>
    </lineage>
</organism>
<dbReference type="PROSITE" id="PS51257">
    <property type="entry name" value="PROKAR_LIPOPROTEIN"/>
    <property type="match status" value="1"/>
</dbReference>
<sequence length="57" mass="6069">MAPRLAVSQLILIRDMLVSGEPFTASQIAVAAGCSERYLAVSEHLQIVSVADEASRP</sequence>
<dbReference type="InParanoid" id="B8MQV7"/>
<gene>
    <name evidence="1" type="ORF">TSTA_053100</name>
</gene>
<evidence type="ECO:0000313" key="1">
    <source>
        <dbReference type="EMBL" id="EED12792.1"/>
    </source>
</evidence>
<keyword evidence="2" id="KW-1185">Reference proteome</keyword>
<dbReference type="Proteomes" id="UP000001745">
    <property type="component" value="Unassembled WGS sequence"/>
</dbReference>
<dbReference type="RefSeq" id="XP_002486903.1">
    <property type="nucleotide sequence ID" value="XM_002486858.1"/>
</dbReference>
<dbReference type="VEuPathDB" id="FungiDB:TSTA_053100"/>
<accession>B8MQV7</accession>